<evidence type="ECO:0000256" key="1">
    <source>
        <dbReference type="ARBA" id="ARBA00000085"/>
    </source>
</evidence>
<comment type="caution">
    <text evidence="15">The sequence shown here is derived from an EMBL/GenBank/DDBJ whole genome shotgun (WGS) entry which is preliminary data.</text>
</comment>
<evidence type="ECO:0000256" key="12">
    <source>
        <dbReference type="ARBA" id="ARBA00023136"/>
    </source>
</evidence>
<evidence type="ECO:0000256" key="7">
    <source>
        <dbReference type="ARBA" id="ARBA00022741"/>
    </source>
</evidence>
<dbReference type="PROSITE" id="PS50109">
    <property type="entry name" value="HIS_KIN"/>
    <property type="match status" value="1"/>
</dbReference>
<evidence type="ECO:0000313" key="16">
    <source>
        <dbReference type="Proteomes" id="UP001407405"/>
    </source>
</evidence>
<name>A0ABU9VU49_9CLOT</name>
<evidence type="ECO:0000256" key="8">
    <source>
        <dbReference type="ARBA" id="ARBA00022777"/>
    </source>
</evidence>
<evidence type="ECO:0000256" key="6">
    <source>
        <dbReference type="ARBA" id="ARBA00022692"/>
    </source>
</evidence>
<keyword evidence="4" id="KW-0597">Phosphoprotein</keyword>
<keyword evidence="10 13" id="KW-1133">Transmembrane helix</keyword>
<comment type="subcellular location">
    <subcellularLocation>
        <location evidence="2">Membrane</location>
        <topology evidence="2">Multi-pass membrane protein</topology>
    </subcellularLocation>
</comment>
<dbReference type="SUPFAM" id="SSF47384">
    <property type="entry name" value="Homodimeric domain of signal transducing histidine kinase"/>
    <property type="match status" value="1"/>
</dbReference>
<evidence type="ECO:0000256" key="4">
    <source>
        <dbReference type="ARBA" id="ARBA00022553"/>
    </source>
</evidence>
<dbReference type="PANTHER" id="PTHR45569">
    <property type="entry name" value="SENSOR PROTEIN KDPD"/>
    <property type="match status" value="1"/>
</dbReference>
<dbReference type="PANTHER" id="PTHR45569:SF1">
    <property type="entry name" value="SENSOR PROTEIN KDPD"/>
    <property type="match status" value="1"/>
</dbReference>
<evidence type="ECO:0000256" key="5">
    <source>
        <dbReference type="ARBA" id="ARBA00022679"/>
    </source>
</evidence>
<dbReference type="GO" id="GO:0005524">
    <property type="term" value="F:ATP binding"/>
    <property type="evidence" value="ECO:0007669"/>
    <property type="project" value="UniProtKB-KW"/>
</dbReference>
<keyword evidence="9 15" id="KW-0067">ATP-binding</keyword>
<dbReference type="EMBL" id="JBCITM010000008">
    <property type="protein sequence ID" value="MEN1760687.1"/>
    <property type="molecule type" value="Genomic_DNA"/>
</dbReference>
<keyword evidence="11" id="KW-0902">Two-component regulatory system</keyword>
<dbReference type="InterPro" id="IPR003661">
    <property type="entry name" value="HisK_dim/P_dom"/>
</dbReference>
<dbReference type="CDD" id="cd00082">
    <property type="entry name" value="HisKA"/>
    <property type="match status" value="1"/>
</dbReference>
<dbReference type="InterPro" id="IPR003594">
    <property type="entry name" value="HATPase_dom"/>
</dbReference>
<dbReference type="Pfam" id="PF00512">
    <property type="entry name" value="HisKA"/>
    <property type="match status" value="1"/>
</dbReference>
<keyword evidence="6 13" id="KW-0812">Transmembrane</keyword>
<dbReference type="Pfam" id="PF13493">
    <property type="entry name" value="DUF4118"/>
    <property type="match status" value="1"/>
</dbReference>
<reference evidence="15 16" key="1">
    <citation type="submission" date="2024-04" db="EMBL/GenBank/DDBJ databases">
        <title>Genome sequencing and metabolic network reconstruction of aminoacids and betaine degradation by Anoxynatronum sibiricum.</title>
        <authorList>
            <person name="Detkova E.N."/>
            <person name="Boltjanskaja Y.V."/>
            <person name="Mardanov A.V."/>
            <person name="Kevbrin V."/>
        </authorList>
    </citation>
    <scope>NUCLEOTIDE SEQUENCE [LARGE SCALE GENOMIC DNA]</scope>
    <source>
        <strain evidence="15 16">Z-7981</strain>
    </source>
</reference>
<comment type="catalytic activity">
    <reaction evidence="1">
        <text>ATP + protein L-histidine = ADP + protein N-phospho-L-histidine.</text>
        <dbReference type="EC" id="2.7.13.3"/>
    </reaction>
</comment>
<dbReference type="EC" id="2.7.13.3" evidence="3"/>
<dbReference type="InterPro" id="IPR052023">
    <property type="entry name" value="Histidine_kinase_KdpD"/>
</dbReference>
<keyword evidence="5" id="KW-0808">Transferase</keyword>
<keyword evidence="16" id="KW-1185">Reference proteome</keyword>
<organism evidence="15 16">
    <name type="scientific">Anoxynatronum sibiricum</name>
    <dbReference type="NCBI Taxonomy" id="210623"/>
    <lineage>
        <taxon>Bacteria</taxon>
        <taxon>Bacillati</taxon>
        <taxon>Bacillota</taxon>
        <taxon>Clostridia</taxon>
        <taxon>Eubacteriales</taxon>
        <taxon>Clostridiaceae</taxon>
        <taxon>Anoxynatronum</taxon>
    </lineage>
</organism>
<keyword evidence="8" id="KW-0418">Kinase</keyword>
<protein>
    <recommendedName>
        <fullName evidence="3">histidine kinase</fullName>
        <ecNumber evidence="3">2.7.13.3</ecNumber>
    </recommendedName>
</protein>
<proteinExistence type="predicted"/>
<gene>
    <name evidence="15" type="ORF">AAIG11_09395</name>
</gene>
<dbReference type="Proteomes" id="UP001407405">
    <property type="component" value="Unassembled WGS sequence"/>
</dbReference>
<keyword evidence="7" id="KW-0547">Nucleotide-binding</keyword>
<dbReference type="PRINTS" id="PR00344">
    <property type="entry name" value="BCTRLSENSOR"/>
</dbReference>
<dbReference type="SMART" id="SM00388">
    <property type="entry name" value="HisKA"/>
    <property type="match status" value="1"/>
</dbReference>
<keyword evidence="12 13" id="KW-0472">Membrane</keyword>
<dbReference type="CDD" id="cd00075">
    <property type="entry name" value="HATPase"/>
    <property type="match status" value="1"/>
</dbReference>
<evidence type="ECO:0000256" key="10">
    <source>
        <dbReference type="ARBA" id="ARBA00022989"/>
    </source>
</evidence>
<dbReference type="SUPFAM" id="SSF55874">
    <property type="entry name" value="ATPase domain of HSP90 chaperone/DNA topoisomerase II/histidine kinase"/>
    <property type="match status" value="1"/>
</dbReference>
<accession>A0ABU9VU49</accession>
<dbReference type="InterPro" id="IPR005467">
    <property type="entry name" value="His_kinase_dom"/>
</dbReference>
<dbReference type="PROSITE" id="PS51257">
    <property type="entry name" value="PROKAR_LIPOPROTEIN"/>
    <property type="match status" value="1"/>
</dbReference>
<dbReference type="RefSeq" id="WP_343186007.1">
    <property type="nucleotide sequence ID" value="NZ_JBCITM010000008.1"/>
</dbReference>
<dbReference type="Pfam" id="PF02518">
    <property type="entry name" value="HATPase_c"/>
    <property type="match status" value="1"/>
</dbReference>
<dbReference type="InterPro" id="IPR038318">
    <property type="entry name" value="KdpD_sf"/>
</dbReference>
<evidence type="ECO:0000256" key="13">
    <source>
        <dbReference type="SAM" id="Phobius"/>
    </source>
</evidence>
<evidence type="ECO:0000256" key="3">
    <source>
        <dbReference type="ARBA" id="ARBA00012438"/>
    </source>
</evidence>
<dbReference type="SMART" id="SM00387">
    <property type="entry name" value="HATPase_c"/>
    <property type="match status" value="1"/>
</dbReference>
<dbReference type="InterPro" id="IPR036890">
    <property type="entry name" value="HATPase_C_sf"/>
</dbReference>
<evidence type="ECO:0000256" key="9">
    <source>
        <dbReference type="ARBA" id="ARBA00022840"/>
    </source>
</evidence>
<evidence type="ECO:0000313" key="15">
    <source>
        <dbReference type="EMBL" id="MEN1760687.1"/>
    </source>
</evidence>
<evidence type="ECO:0000256" key="2">
    <source>
        <dbReference type="ARBA" id="ARBA00004141"/>
    </source>
</evidence>
<evidence type="ECO:0000256" key="11">
    <source>
        <dbReference type="ARBA" id="ARBA00023012"/>
    </source>
</evidence>
<dbReference type="Gene3D" id="1.20.120.620">
    <property type="entry name" value="Backbone structure of the membrane domain of e. Coli histidine kinase receptor kdpd"/>
    <property type="match status" value="1"/>
</dbReference>
<feature type="domain" description="Histidine kinase" evidence="14">
    <location>
        <begin position="253"/>
        <end position="470"/>
    </location>
</feature>
<sequence length="470" mass="52196">MNMRLPGFFFQNILKTLLTFALTTGCAVFVSSLGVDKESMIMVFLLGVLFTTVFTSSYVYGILISFASLMIFNFLFTEPRYTLVIYSRNDIILLLFFLVTAVVSGIITSRLQQQMELAARNERTAQTLYQIASGFLSVSGNHNIVQRGISYIYTYADCESTVSLSRDNSFHAGRRPLPDTPPLTYRLQSAAGSLGTLLVYPSATPLDEQTELIIQAVATQLGIALDREQLYNEQEKTRLAMESERLRATLLRSVAHDLRSPLTALLGAGSLLADQYHHLSDEERQKLAKDISEEIIWLTNLVENILDMTRINESQLVIKKENEVVDDVVSEAVSHVERLLRERRFTAHLPDEVIMVPMDGRLIVRVLINLLENAVVHTPPAAEITLSVTVSEEELVVTVSDTGEGINDSVRDSLFDRFVTHDKAVSDSRRGMGLGLANCKALIEAHGGTITAGPNHPRGSRFAFTLPRGV</sequence>
<feature type="transmembrane region" description="Helical" evidence="13">
    <location>
        <begin position="89"/>
        <end position="107"/>
    </location>
</feature>
<dbReference type="InterPro" id="IPR025201">
    <property type="entry name" value="KdpD_TM"/>
</dbReference>
<evidence type="ECO:0000259" key="14">
    <source>
        <dbReference type="PROSITE" id="PS50109"/>
    </source>
</evidence>
<dbReference type="Gene3D" id="3.30.565.10">
    <property type="entry name" value="Histidine kinase-like ATPase, C-terminal domain"/>
    <property type="match status" value="1"/>
</dbReference>
<dbReference type="Gene3D" id="1.10.287.130">
    <property type="match status" value="1"/>
</dbReference>
<dbReference type="InterPro" id="IPR036097">
    <property type="entry name" value="HisK_dim/P_sf"/>
</dbReference>
<dbReference type="InterPro" id="IPR004358">
    <property type="entry name" value="Sig_transdc_His_kin-like_C"/>
</dbReference>
<feature type="transmembrane region" description="Helical" evidence="13">
    <location>
        <begin position="58"/>
        <end position="77"/>
    </location>
</feature>